<dbReference type="RefSeq" id="WP_350246766.1">
    <property type="nucleotide sequence ID" value="NZ_CP132970.1"/>
</dbReference>
<protein>
    <submittedName>
        <fullName evidence="2">Nuclear transport factor 2 family protein</fullName>
    </submittedName>
</protein>
<dbReference type="InterPro" id="IPR037401">
    <property type="entry name" value="SnoaL-like"/>
</dbReference>
<dbReference type="AlphaFoldDB" id="A0AAU7UV25"/>
<gene>
    <name evidence="2" type="ORF">RBB84_21335</name>
</gene>
<accession>A0AAU7UV25</accession>
<dbReference type="EMBL" id="CP132970">
    <property type="protein sequence ID" value="XBW03779.1"/>
    <property type="molecule type" value="Genomic_DNA"/>
</dbReference>
<reference evidence="2" key="1">
    <citation type="submission" date="2023-08" db="EMBL/GenBank/DDBJ databases">
        <title>The novel hydrolase IpcH responsible for the initial isoprocarb degradation step in Rhodococcus sp. D-6.</title>
        <authorList>
            <person name="Zhu Q."/>
        </authorList>
    </citation>
    <scope>NUCLEOTIDE SEQUENCE</scope>
    <source>
        <strain evidence="2">D-6</strain>
    </source>
</reference>
<proteinExistence type="predicted"/>
<name>A0AAU7UV25_9NOCA</name>
<evidence type="ECO:0000259" key="1">
    <source>
        <dbReference type="Pfam" id="PF12680"/>
    </source>
</evidence>
<feature type="domain" description="SnoaL-like" evidence="1">
    <location>
        <begin position="13"/>
        <end position="103"/>
    </location>
</feature>
<sequence>MANSVVDRCPDAVRAYLALASGEDRTAATPLFAEDVHVTDDGTDHRGRAEIREWLDRVAGEFSYTTTPISADGDAASDRVSVRCRIEGNFPGGVVDLDYCFRLDAAGRLASLVIAPAVDQG</sequence>
<dbReference type="Pfam" id="PF12680">
    <property type="entry name" value="SnoaL_2"/>
    <property type="match status" value="1"/>
</dbReference>
<evidence type="ECO:0000313" key="2">
    <source>
        <dbReference type="EMBL" id="XBW03779.1"/>
    </source>
</evidence>
<organism evidence="2">
    <name type="scientific">Rhodococcus sp. D-6</name>
    <dbReference type="NCBI Taxonomy" id="1387842"/>
    <lineage>
        <taxon>Bacteria</taxon>
        <taxon>Bacillati</taxon>
        <taxon>Actinomycetota</taxon>
        <taxon>Actinomycetes</taxon>
        <taxon>Mycobacteriales</taxon>
        <taxon>Nocardiaceae</taxon>
        <taxon>Rhodococcus</taxon>
    </lineage>
</organism>
<dbReference type="Gene3D" id="3.10.450.50">
    <property type="match status" value="1"/>
</dbReference>
<dbReference type="KEGG" id="rhox:RBB84_21335"/>
<dbReference type="InterPro" id="IPR032710">
    <property type="entry name" value="NTF2-like_dom_sf"/>
</dbReference>
<dbReference type="SUPFAM" id="SSF54427">
    <property type="entry name" value="NTF2-like"/>
    <property type="match status" value="1"/>
</dbReference>